<dbReference type="InterPro" id="IPR043128">
    <property type="entry name" value="Rev_trsase/Diguanyl_cyclase"/>
</dbReference>
<reference evidence="4" key="1">
    <citation type="submission" date="2016-10" db="EMBL/GenBank/DDBJ databases">
        <authorList>
            <person name="Varghese N."/>
        </authorList>
    </citation>
    <scope>NUCLEOTIDE SEQUENCE [LARGE SCALE GENOMIC DNA]</scope>
    <source>
        <strain evidence="4">DSM 17980</strain>
    </source>
</reference>
<dbReference type="CDD" id="cd01949">
    <property type="entry name" value="GGDEF"/>
    <property type="match status" value="1"/>
</dbReference>
<keyword evidence="1" id="KW-1133">Transmembrane helix</keyword>
<feature type="domain" description="GGDEF" evidence="2">
    <location>
        <begin position="175"/>
        <end position="302"/>
    </location>
</feature>
<dbReference type="GO" id="GO:0043709">
    <property type="term" value="P:cell adhesion involved in single-species biofilm formation"/>
    <property type="evidence" value="ECO:0007669"/>
    <property type="project" value="TreeGrafter"/>
</dbReference>
<evidence type="ECO:0000313" key="4">
    <source>
        <dbReference type="Proteomes" id="UP000183508"/>
    </source>
</evidence>
<evidence type="ECO:0000313" key="3">
    <source>
        <dbReference type="EMBL" id="SFU97118.1"/>
    </source>
</evidence>
<dbReference type="STRING" id="392015.SAMN05421543_11636"/>
<accession>A0A1I7KI50</accession>
<keyword evidence="1" id="KW-0472">Membrane</keyword>
<dbReference type="Proteomes" id="UP000183508">
    <property type="component" value="Unassembled WGS sequence"/>
</dbReference>
<dbReference type="GO" id="GO:0005886">
    <property type="term" value="C:plasma membrane"/>
    <property type="evidence" value="ECO:0007669"/>
    <property type="project" value="TreeGrafter"/>
</dbReference>
<dbReference type="GO" id="GO:1902201">
    <property type="term" value="P:negative regulation of bacterial-type flagellum-dependent cell motility"/>
    <property type="evidence" value="ECO:0007669"/>
    <property type="project" value="TreeGrafter"/>
</dbReference>
<dbReference type="Gene3D" id="3.30.70.270">
    <property type="match status" value="1"/>
</dbReference>
<dbReference type="SUPFAM" id="SSF55073">
    <property type="entry name" value="Nucleotide cyclase"/>
    <property type="match status" value="1"/>
</dbReference>
<protein>
    <submittedName>
        <fullName evidence="3">Diguanylate cyclase (GGDEF) domain-containing protein</fullName>
    </submittedName>
</protein>
<dbReference type="PANTHER" id="PTHR45138:SF9">
    <property type="entry name" value="DIGUANYLATE CYCLASE DGCM-RELATED"/>
    <property type="match status" value="1"/>
</dbReference>
<dbReference type="FunFam" id="3.30.70.270:FF:000001">
    <property type="entry name" value="Diguanylate cyclase domain protein"/>
    <property type="match status" value="1"/>
</dbReference>
<evidence type="ECO:0000259" key="2">
    <source>
        <dbReference type="PROSITE" id="PS50887"/>
    </source>
</evidence>
<feature type="transmembrane region" description="Helical" evidence="1">
    <location>
        <begin position="46"/>
        <end position="65"/>
    </location>
</feature>
<name>A0A1I7KI50_9BACL</name>
<gene>
    <name evidence="3" type="ORF">SAMN05421543_11636</name>
</gene>
<feature type="transmembrane region" description="Helical" evidence="1">
    <location>
        <begin position="20"/>
        <end position="39"/>
    </location>
</feature>
<sequence>MAAAAVSAGGVVLLLRAGNWPLAALVFCSVVLTLATVYLRPRPLWRFYLIMILNTAATMAMFPAAPHRVLETTLYALIISSCISMRADPRLGMAFFGVQLTVALALLSRHSNEFDPVRILTLLGGCVILCLQIYEVASKFYEYRQLSIYDELTRLHNVRYFRYKLNELLKDPRVSSVTLIILDLDRFKEVNDTLGHRAGDEVLRKAARCIQDVADPWVVSRYGGEEFIIVQPNLALKDAVTLAERIRIGLEQTRLCELPVTVSCGIARMEKPKLQPEALFDAADRALYEAKGVRNCVRVHAVGPASGEVAAASGGLE</sequence>
<dbReference type="InterPro" id="IPR000160">
    <property type="entry name" value="GGDEF_dom"/>
</dbReference>
<dbReference type="Pfam" id="PF00990">
    <property type="entry name" value="GGDEF"/>
    <property type="match status" value="1"/>
</dbReference>
<dbReference type="GO" id="GO:0052621">
    <property type="term" value="F:diguanylate cyclase activity"/>
    <property type="evidence" value="ECO:0007669"/>
    <property type="project" value="TreeGrafter"/>
</dbReference>
<dbReference type="EMBL" id="FPBV01000016">
    <property type="protein sequence ID" value="SFU97118.1"/>
    <property type="molecule type" value="Genomic_DNA"/>
</dbReference>
<dbReference type="AlphaFoldDB" id="A0A1I7KI50"/>
<organism evidence="3 4">
    <name type="scientific">Alicyclobacillus macrosporangiidus</name>
    <dbReference type="NCBI Taxonomy" id="392015"/>
    <lineage>
        <taxon>Bacteria</taxon>
        <taxon>Bacillati</taxon>
        <taxon>Bacillota</taxon>
        <taxon>Bacilli</taxon>
        <taxon>Bacillales</taxon>
        <taxon>Alicyclobacillaceae</taxon>
        <taxon>Alicyclobacillus</taxon>
    </lineage>
</organism>
<keyword evidence="1" id="KW-0812">Transmembrane</keyword>
<dbReference type="PROSITE" id="PS50887">
    <property type="entry name" value="GGDEF"/>
    <property type="match status" value="1"/>
</dbReference>
<dbReference type="InterPro" id="IPR050469">
    <property type="entry name" value="Diguanylate_Cyclase"/>
</dbReference>
<evidence type="ECO:0000256" key="1">
    <source>
        <dbReference type="SAM" id="Phobius"/>
    </source>
</evidence>
<dbReference type="InterPro" id="IPR029787">
    <property type="entry name" value="Nucleotide_cyclase"/>
</dbReference>
<dbReference type="SMART" id="SM00267">
    <property type="entry name" value="GGDEF"/>
    <property type="match status" value="1"/>
</dbReference>
<dbReference type="PANTHER" id="PTHR45138">
    <property type="entry name" value="REGULATORY COMPONENTS OF SENSORY TRANSDUCTION SYSTEM"/>
    <property type="match status" value="1"/>
</dbReference>
<proteinExistence type="predicted"/>
<keyword evidence="4" id="KW-1185">Reference proteome</keyword>
<dbReference type="NCBIfam" id="TIGR00254">
    <property type="entry name" value="GGDEF"/>
    <property type="match status" value="1"/>
</dbReference>